<sequence length="59" mass="6964">MWTNICSEPLPSFGTLFTVASLLEKWTWYPLWRSIRPCFGAQRFKSTRLILELLVSLRC</sequence>
<comment type="caution">
    <text evidence="1">The sequence shown here is derived from an EMBL/GenBank/DDBJ whole genome shotgun (WGS) entry which is preliminary data.</text>
</comment>
<accession>A0A7J9N7W4</accession>
<dbReference type="Proteomes" id="UP000593576">
    <property type="component" value="Unassembled WGS sequence"/>
</dbReference>
<dbReference type="AlphaFoldDB" id="A0A7J9N7W4"/>
<proteinExistence type="predicted"/>
<dbReference type="EMBL" id="JABFAF010274471">
    <property type="protein sequence ID" value="MBA0879217.1"/>
    <property type="molecule type" value="Genomic_DNA"/>
</dbReference>
<evidence type="ECO:0000313" key="1">
    <source>
        <dbReference type="EMBL" id="MBA0879217.1"/>
    </source>
</evidence>
<reference evidence="1 2" key="1">
    <citation type="journal article" date="2019" name="Genome Biol. Evol.">
        <title>Insights into the evolution of the New World diploid cottons (Gossypium, subgenus Houzingenia) based on genome sequencing.</title>
        <authorList>
            <person name="Grover C.E."/>
            <person name="Arick M.A. 2nd"/>
            <person name="Thrash A."/>
            <person name="Conover J.L."/>
            <person name="Sanders W.S."/>
            <person name="Peterson D.G."/>
            <person name="Frelichowski J.E."/>
            <person name="Scheffler J.A."/>
            <person name="Scheffler B.E."/>
            <person name="Wendel J.F."/>
        </authorList>
    </citation>
    <scope>NUCLEOTIDE SEQUENCE [LARGE SCALE GENOMIC DNA]</scope>
    <source>
        <strain evidence="1">1</strain>
        <tissue evidence="1">Leaf</tissue>
    </source>
</reference>
<evidence type="ECO:0000313" key="2">
    <source>
        <dbReference type="Proteomes" id="UP000593576"/>
    </source>
</evidence>
<gene>
    <name evidence="1" type="ORF">Goshw_030435</name>
</gene>
<protein>
    <submittedName>
        <fullName evidence="1">Uncharacterized protein</fullName>
    </submittedName>
</protein>
<name>A0A7J9N7W4_GOSSC</name>
<organism evidence="1 2">
    <name type="scientific">Gossypium schwendimanii</name>
    <name type="common">Cotton</name>
    <dbReference type="NCBI Taxonomy" id="34291"/>
    <lineage>
        <taxon>Eukaryota</taxon>
        <taxon>Viridiplantae</taxon>
        <taxon>Streptophyta</taxon>
        <taxon>Embryophyta</taxon>
        <taxon>Tracheophyta</taxon>
        <taxon>Spermatophyta</taxon>
        <taxon>Magnoliopsida</taxon>
        <taxon>eudicotyledons</taxon>
        <taxon>Gunneridae</taxon>
        <taxon>Pentapetalae</taxon>
        <taxon>rosids</taxon>
        <taxon>malvids</taxon>
        <taxon>Malvales</taxon>
        <taxon>Malvaceae</taxon>
        <taxon>Malvoideae</taxon>
        <taxon>Gossypium</taxon>
    </lineage>
</organism>
<keyword evidence="2" id="KW-1185">Reference proteome</keyword>